<feature type="transmembrane region" description="Helical" evidence="8">
    <location>
        <begin position="217"/>
        <end position="240"/>
    </location>
</feature>
<dbReference type="EMBL" id="NRRE01000027">
    <property type="protein sequence ID" value="MBK1698430.1"/>
    <property type="molecule type" value="Genomic_DNA"/>
</dbReference>
<evidence type="ECO:0000256" key="1">
    <source>
        <dbReference type="ARBA" id="ARBA00004651"/>
    </source>
</evidence>
<keyword evidence="3" id="KW-0813">Transport</keyword>
<evidence type="ECO:0000256" key="2">
    <source>
        <dbReference type="ARBA" id="ARBA00005658"/>
    </source>
</evidence>
<dbReference type="GO" id="GO:0005886">
    <property type="term" value="C:plasma membrane"/>
    <property type="evidence" value="ECO:0007669"/>
    <property type="project" value="UniProtKB-SubCell"/>
</dbReference>
<keyword evidence="6 8" id="KW-1133">Transmembrane helix</keyword>
<dbReference type="PANTHER" id="PTHR30047">
    <property type="entry name" value="HIGH-AFFINITY CHOLINE TRANSPORT PROTEIN-RELATED"/>
    <property type="match status" value="1"/>
</dbReference>
<feature type="transmembrane region" description="Helical" evidence="8">
    <location>
        <begin position="172"/>
        <end position="197"/>
    </location>
</feature>
<evidence type="ECO:0000256" key="8">
    <source>
        <dbReference type="SAM" id="Phobius"/>
    </source>
</evidence>
<accession>A0A934QKY1</accession>
<comment type="caution">
    <text evidence="9">The sequence shown here is derived from an EMBL/GenBank/DDBJ whole genome shotgun (WGS) entry which is preliminary data.</text>
</comment>
<keyword evidence="10" id="KW-1185">Reference proteome</keyword>
<name>A0A934QKY1_9PROT</name>
<evidence type="ECO:0000256" key="7">
    <source>
        <dbReference type="ARBA" id="ARBA00023136"/>
    </source>
</evidence>
<evidence type="ECO:0000313" key="10">
    <source>
        <dbReference type="Proteomes" id="UP000778970"/>
    </source>
</evidence>
<organism evidence="9 10">
    <name type="scientific">Rhodovibrio salinarum</name>
    <dbReference type="NCBI Taxonomy" id="1087"/>
    <lineage>
        <taxon>Bacteria</taxon>
        <taxon>Pseudomonadati</taxon>
        <taxon>Pseudomonadota</taxon>
        <taxon>Alphaproteobacteria</taxon>
        <taxon>Rhodospirillales</taxon>
        <taxon>Rhodovibrionaceae</taxon>
        <taxon>Rhodovibrio</taxon>
    </lineage>
</organism>
<feature type="transmembrane region" description="Helical" evidence="8">
    <location>
        <begin position="42"/>
        <end position="60"/>
    </location>
</feature>
<feature type="transmembrane region" description="Helical" evidence="8">
    <location>
        <begin position="252"/>
        <end position="276"/>
    </location>
</feature>
<dbReference type="GO" id="GO:0022857">
    <property type="term" value="F:transmembrane transporter activity"/>
    <property type="evidence" value="ECO:0007669"/>
    <property type="project" value="InterPro"/>
</dbReference>
<comment type="subcellular location">
    <subcellularLocation>
        <location evidence="1">Cell membrane</location>
        <topology evidence="1">Multi-pass membrane protein</topology>
    </subcellularLocation>
</comment>
<evidence type="ECO:0000256" key="3">
    <source>
        <dbReference type="ARBA" id="ARBA00022448"/>
    </source>
</evidence>
<feature type="transmembrane region" description="Helical" evidence="8">
    <location>
        <begin position="402"/>
        <end position="425"/>
    </location>
</feature>
<comment type="similarity">
    <text evidence="2">Belongs to the BCCT transporter (TC 2.A.15) family.</text>
</comment>
<evidence type="ECO:0000313" key="9">
    <source>
        <dbReference type="EMBL" id="MBK1698430.1"/>
    </source>
</evidence>
<evidence type="ECO:0000256" key="5">
    <source>
        <dbReference type="ARBA" id="ARBA00022692"/>
    </source>
</evidence>
<dbReference type="Proteomes" id="UP000778970">
    <property type="component" value="Unassembled WGS sequence"/>
</dbReference>
<protein>
    <submittedName>
        <fullName evidence="9">BCCT family transporter</fullName>
    </submittedName>
</protein>
<feature type="transmembrane region" description="Helical" evidence="8">
    <location>
        <begin position="305"/>
        <end position="327"/>
    </location>
</feature>
<feature type="transmembrane region" description="Helical" evidence="8">
    <location>
        <begin position="132"/>
        <end position="152"/>
    </location>
</feature>
<dbReference type="Pfam" id="PF02028">
    <property type="entry name" value="BCCT"/>
    <property type="match status" value="1"/>
</dbReference>
<evidence type="ECO:0000256" key="6">
    <source>
        <dbReference type="ARBA" id="ARBA00022989"/>
    </source>
</evidence>
<feature type="transmembrane region" description="Helical" evidence="8">
    <location>
        <begin position="339"/>
        <end position="364"/>
    </location>
</feature>
<evidence type="ECO:0000256" key="4">
    <source>
        <dbReference type="ARBA" id="ARBA00022475"/>
    </source>
</evidence>
<keyword evidence="4" id="KW-1003">Cell membrane</keyword>
<reference evidence="9" key="2">
    <citation type="journal article" date="2020" name="Microorganisms">
        <title>Osmotic Adaptation and Compatible Solute Biosynthesis of Phototrophic Bacteria as Revealed from Genome Analyses.</title>
        <authorList>
            <person name="Imhoff J.F."/>
            <person name="Rahn T."/>
            <person name="Kunzel S."/>
            <person name="Keller A."/>
            <person name="Neulinger S.C."/>
        </authorList>
    </citation>
    <scope>NUCLEOTIDE SEQUENCE</scope>
    <source>
        <strain evidence="9">DSM 9154</strain>
    </source>
</reference>
<reference evidence="9" key="1">
    <citation type="submission" date="2017-08" db="EMBL/GenBank/DDBJ databases">
        <authorList>
            <person name="Imhoff J.F."/>
            <person name="Rahn T."/>
            <person name="Kuenzel S."/>
            <person name="Neulinger S.C."/>
        </authorList>
    </citation>
    <scope>NUCLEOTIDE SEQUENCE</scope>
    <source>
        <strain evidence="9">DSM 9154</strain>
    </source>
</reference>
<sequence length="503" mass="54429">MRALLISLPLCAGVAIWGIADPAGLAAWAGQVTGAAFDALDWLYMLWVTGLLVLAAWLALGRHGRVRLGRSDESPEFSTPSWLSMLFAAGMGVGLLFWGVAEPVLHFDGAPGYTPGSREAARHALAVTLFHWGFHAWAIYGMTALALAYFAFKRGGSFMPGAGLRAELPGRWVPAAAEAANITAIVAIALGVAGSIAMGVFQLQRGLFVLVETDPEALWISGALLLMLVVCYALPLVMPLDKGVKWLSNANMALAIALMLFLLLAGPTAFLMRGFVTTAGDYLTELVSLSFQLFTFERQEAAGWFQGWTLTYFFWWISWSPFVGVFIARISRGRTIREFIAGVILVPTVFSVLWFAVFGGFGLYEELYGLGGVVEMVRYDVSIALFTLLERVPFPGVLNATAMVLAFVFLVTSVVSAAFVLGMLSSHVANPDRRSKVAWGLVLALLGAAMILAGDIQAVRSLSVLGAIPFAAVMVLQMVALLRALKFDEARYLAERERARSWQ</sequence>
<feature type="transmembrane region" description="Helical" evidence="8">
    <location>
        <begin position="462"/>
        <end position="482"/>
    </location>
</feature>
<keyword evidence="5 8" id="KW-0812">Transmembrane</keyword>
<gene>
    <name evidence="9" type="ORF">CKO21_14370</name>
</gene>
<dbReference type="AlphaFoldDB" id="A0A934QKY1"/>
<dbReference type="InterPro" id="IPR000060">
    <property type="entry name" value="BCCT_transptr"/>
</dbReference>
<proteinExistence type="inferred from homology"/>
<feature type="transmembrane region" description="Helical" evidence="8">
    <location>
        <begin position="437"/>
        <end position="456"/>
    </location>
</feature>
<feature type="transmembrane region" description="Helical" evidence="8">
    <location>
        <begin position="81"/>
        <end position="101"/>
    </location>
</feature>
<keyword evidence="7 8" id="KW-0472">Membrane</keyword>
<dbReference type="PANTHER" id="PTHR30047:SF7">
    <property type="entry name" value="HIGH-AFFINITY CHOLINE TRANSPORT PROTEIN"/>
    <property type="match status" value="1"/>
</dbReference>